<feature type="non-terminal residue" evidence="1">
    <location>
        <position position="1"/>
    </location>
</feature>
<name>A0A382PNU2_9ZZZZ</name>
<proteinExistence type="predicted"/>
<sequence length="111" mass="13143">HDFFINNSLIKNLIYDSSLFDNHTLHLYPDSAIYNIRLEPLVETNWTDTSQWLINATNEKEATFKAELFINKMKIIHFAKINGFTPCYLDQDSVDELVNWDAEKYRQDLLK</sequence>
<dbReference type="AlphaFoldDB" id="A0A382PNU2"/>
<reference evidence="1" key="1">
    <citation type="submission" date="2018-05" db="EMBL/GenBank/DDBJ databases">
        <authorList>
            <person name="Lanie J.A."/>
            <person name="Ng W.-L."/>
            <person name="Kazmierczak K.M."/>
            <person name="Andrzejewski T.M."/>
            <person name="Davidsen T.M."/>
            <person name="Wayne K.J."/>
            <person name="Tettelin H."/>
            <person name="Glass J.I."/>
            <person name="Rusch D."/>
            <person name="Podicherti R."/>
            <person name="Tsui H.-C.T."/>
            <person name="Winkler M.E."/>
        </authorList>
    </citation>
    <scope>NUCLEOTIDE SEQUENCE</scope>
</reference>
<gene>
    <name evidence="1" type="ORF">METZ01_LOCUS327361</name>
</gene>
<protein>
    <submittedName>
        <fullName evidence="1">Uncharacterized protein</fullName>
    </submittedName>
</protein>
<dbReference type="EMBL" id="UINC01108422">
    <property type="protein sequence ID" value="SVC74507.1"/>
    <property type="molecule type" value="Genomic_DNA"/>
</dbReference>
<evidence type="ECO:0000313" key="1">
    <source>
        <dbReference type="EMBL" id="SVC74507.1"/>
    </source>
</evidence>
<organism evidence="1">
    <name type="scientific">marine metagenome</name>
    <dbReference type="NCBI Taxonomy" id="408172"/>
    <lineage>
        <taxon>unclassified sequences</taxon>
        <taxon>metagenomes</taxon>
        <taxon>ecological metagenomes</taxon>
    </lineage>
</organism>
<accession>A0A382PNU2</accession>